<evidence type="ECO:0000256" key="3">
    <source>
        <dbReference type="ARBA" id="ARBA00023163"/>
    </source>
</evidence>
<dbReference type="PATRIC" id="fig|1292034.3.peg.2342"/>
<dbReference type="STRING" id="1292034.OR37_02356"/>
<protein>
    <submittedName>
        <fullName evidence="6">Transcriptional regulator</fullName>
    </submittedName>
</protein>
<dbReference type="PANTHER" id="PTHR30055">
    <property type="entry name" value="HTH-TYPE TRANSCRIPTIONAL REGULATOR RUTR"/>
    <property type="match status" value="1"/>
</dbReference>
<dbReference type="InterPro" id="IPR050109">
    <property type="entry name" value="HTH-type_TetR-like_transc_reg"/>
</dbReference>
<evidence type="ECO:0000256" key="2">
    <source>
        <dbReference type="ARBA" id="ARBA00023125"/>
    </source>
</evidence>
<sequence>MSGMPARSVSMAVTAPDREEARARAVAAAMDIVAEQGLAALSVRDLAAAIGKSTTVIFNLFQTKAGVVAAMVEAAMVEDAAFHDAFLSRVDGLALDQRRVVDITARYVLARAEPGARFARIWEEVLIDPEAPRAVREPMRRWMAMREAKLGAFLARDARLARLSAVYPPYLLMEELYASALARRLDYELLLRESLEGLVAMAFAAAPDGEPAVADWFNDALPLPEPPSKRYEAGSVKLRLLDICADQILERGVGAVTNRTVTQAAGVSTSTILYHFADMRGFLTEAIWHAVFREIPGYLDVRSPRDGERPSDLAGLTALLAPTLRPGPPEAPGLAGFYVKYARLIAQICLMARRDPAFENLAMLLRGPEGGGTYARRHAVWPPMFDMTRLAAMRFAIWIKGAALLSAAFPETEGRDLEARLGQAALTLVPLIQA</sequence>
<evidence type="ECO:0000313" key="6">
    <source>
        <dbReference type="EMBL" id="ENZ81759.1"/>
    </source>
</evidence>
<keyword evidence="7" id="KW-1185">Reference proteome</keyword>
<dbReference type="PANTHER" id="PTHR30055:SF234">
    <property type="entry name" value="HTH-TYPE TRANSCRIPTIONAL REGULATOR BETI"/>
    <property type="match status" value="1"/>
</dbReference>
<feature type="DNA-binding region" description="H-T-H motif" evidence="4">
    <location>
        <begin position="257"/>
        <end position="276"/>
    </location>
</feature>
<dbReference type="PROSITE" id="PS50977">
    <property type="entry name" value="HTH_TETR_2"/>
    <property type="match status" value="2"/>
</dbReference>
<dbReference type="AlphaFoldDB" id="R0EID0"/>
<evidence type="ECO:0000256" key="4">
    <source>
        <dbReference type="PROSITE-ProRule" id="PRU00335"/>
    </source>
</evidence>
<evidence type="ECO:0000256" key="1">
    <source>
        <dbReference type="ARBA" id="ARBA00023015"/>
    </source>
</evidence>
<evidence type="ECO:0000313" key="7">
    <source>
        <dbReference type="Proteomes" id="UP000013063"/>
    </source>
</evidence>
<feature type="domain" description="HTH tetR-type" evidence="5">
    <location>
        <begin position="234"/>
        <end position="294"/>
    </location>
</feature>
<accession>R0EID0</accession>
<gene>
    <name evidence="6" type="ORF">OR37_02356</name>
</gene>
<keyword evidence="1" id="KW-0805">Transcription regulation</keyword>
<dbReference type="OrthoDB" id="7200397at2"/>
<feature type="domain" description="HTH tetR-type" evidence="5">
    <location>
        <begin position="19"/>
        <end position="79"/>
    </location>
</feature>
<organism evidence="6 7">
    <name type="scientific">Caulobacter vibrioides OR37</name>
    <dbReference type="NCBI Taxonomy" id="1292034"/>
    <lineage>
        <taxon>Bacteria</taxon>
        <taxon>Pseudomonadati</taxon>
        <taxon>Pseudomonadota</taxon>
        <taxon>Alphaproteobacteria</taxon>
        <taxon>Caulobacterales</taxon>
        <taxon>Caulobacteraceae</taxon>
        <taxon>Caulobacter</taxon>
    </lineage>
</organism>
<dbReference type="Pfam" id="PF00440">
    <property type="entry name" value="TetR_N"/>
    <property type="match status" value="2"/>
</dbReference>
<dbReference type="EMBL" id="APMP01000013">
    <property type="protein sequence ID" value="ENZ81759.1"/>
    <property type="molecule type" value="Genomic_DNA"/>
</dbReference>
<dbReference type="InterPro" id="IPR009057">
    <property type="entry name" value="Homeodomain-like_sf"/>
</dbReference>
<dbReference type="GO" id="GO:0000976">
    <property type="term" value="F:transcription cis-regulatory region binding"/>
    <property type="evidence" value="ECO:0007669"/>
    <property type="project" value="TreeGrafter"/>
</dbReference>
<feature type="DNA-binding region" description="H-T-H motif" evidence="4">
    <location>
        <begin position="42"/>
        <end position="61"/>
    </location>
</feature>
<dbReference type="Gene3D" id="1.10.357.10">
    <property type="entry name" value="Tetracycline Repressor, domain 2"/>
    <property type="match status" value="2"/>
</dbReference>
<proteinExistence type="predicted"/>
<dbReference type="eggNOG" id="ENOG5032H4Q">
    <property type="taxonomic scope" value="Bacteria"/>
</dbReference>
<keyword evidence="3" id="KW-0804">Transcription</keyword>
<comment type="caution">
    <text evidence="6">The sequence shown here is derived from an EMBL/GenBank/DDBJ whole genome shotgun (WGS) entry which is preliminary data.</text>
</comment>
<keyword evidence="2 4" id="KW-0238">DNA-binding</keyword>
<name>R0EID0_CAUVI</name>
<evidence type="ECO:0000259" key="5">
    <source>
        <dbReference type="PROSITE" id="PS50977"/>
    </source>
</evidence>
<reference evidence="6 7" key="1">
    <citation type="journal article" date="2013" name="Genome Announc.">
        <title>Draft Genome Sequence for Caulobacter sp. Strain OR37, a Bacterium Tolerant to Heavy Metals.</title>
        <authorList>
            <person name="Utturkar S.M."/>
            <person name="Bollmann A."/>
            <person name="Brzoska R.M."/>
            <person name="Klingeman D.M."/>
            <person name="Epstein S.E."/>
            <person name="Palumbo A.V."/>
            <person name="Brown S.D."/>
        </authorList>
    </citation>
    <scope>NUCLEOTIDE SEQUENCE [LARGE SCALE GENOMIC DNA]</scope>
    <source>
        <strain evidence="6 7">OR37</strain>
    </source>
</reference>
<dbReference type="InterPro" id="IPR001647">
    <property type="entry name" value="HTH_TetR"/>
</dbReference>
<dbReference type="SUPFAM" id="SSF46689">
    <property type="entry name" value="Homeodomain-like"/>
    <property type="match status" value="2"/>
</dbReference>
<dbReference type="Proteomes" id="UP000013063">
    <property type="component" value="Unassembled WGS sequence"/>
</dbReference>
<dbReference type="GO" id="GO:0003700">
    <property type="term" value="F:DNA-binding transcription factor activity"/>
    <property type="evidence" value="ECO:0007669"/>
    <property type="project" value="TreeGrafter"/>
</dbReference>